<sequence length="84" mass="9503">MRTDDKPVNDSNKPHVFEDSNSPPECSLTTPWVRTHHGLFRVNLTVVGPVPEKPEYHFSLGYGESDAALQHLTDAIMSLKEDLW</sequence>
<evidence type="ECO:0000313" key="2">
    <source>
        <dbReference type="EMBL" id="KKL52675.1"/>
    </source>
</evidence>
<evidence type="ECO:0000256" key="1">
    <source>
        <dbReference type="SAM" id="MobiDB-lite"/>
    </source>
</evidence>
<feature type="compositionally biased region" description="Basic and acidic residues" evidence="1">
    <location>
        <begin position="1"/>
        <end position="18"/>
    </location>
</feature>
<reference evidence="2" key="1">
    <citation type="journal article" date="2015" name="Nature">
        <title>Complex archaea that bridge the gap between prokaryotes and eukaryotes.</title>
        <authorList>
            <person name="Spang A."/>
            <person name="Saw J.H."/>
            <person name="Jorgensen S.L."/>
            <person name="Zaremba-Niedzwiedzka K."/>
            <person name="Martijn J."/>
            <person name="Lind A.E."/>
            <person name="van Eijk R."/>
            <person name="Schleper C."/>
            <person name="Guy L."/>
            <person name="Ettema T.J."/>
        </authorList>
    </citation>
    <scope>NUCLEOTIDE SEQUENCE</scope>
</reference>
<accession>A0A0F9F5Z5</accession>
<dbReference type="EMBL" id="LAZR01031809">
    <property type="protein sequence ID" value="KKL52675.1"/>
    <property type="molecule type" value="Genomic_DNA"/>
</dbReference>
<organism evidence="2">
    <name type="scientific">marine sediment metagenome</name>
    <dbReference type="NCBI Taxonomy" id="412755"/>
    <lineage>
        <taxon>unclassified sequences</taxon>
        <taxon>metagenomes</taxon>
        <taxon>ecological metagenomes</taxon>
    </lineage>
</organism>
<dbReference type="AlphaFoldDB" id="A0A0F9F5Z5"/>
<name>A0A0F9F5Z5_9ZZZZ</name>
<comment type="caution">
    <text evidence="2">The sequence shown here is derived from an EMBL/GenBank/DDBJ whole genome shotgun (WGS) entry which is preliminary data.</text>
</comment>
<proteinExistence type="predicted"/>
<feature type="region of interest" description="Disordered" evidence="1">
    <location>
        <begin position="1"/>
        <end position="25"/>
    </location>
</feature>
<protein>
    <submittedName>
        <fullName evidence="2">Uncharacterized protein</fullName>
    </submittedName>
</protein>
<gene>
    <name evidence="2" type="ORF">LCGC14_2283070</name>
</gene>